<gene>
    <name evidence="1" type="ORF">L2E82_15602</name>
</gene>
<organism evidence="1 2">
    <name type="scientific">Cichorium intybus</name>
    <name type="common">Chicory</name>
    <dbReference type="NCBI Taxonomy" id="13427"/>
    <lineage>
        <taxon>Eukaryota</taxon>
        <taxon>Viridiplantae</taxon>
        <taxon>Streptophyta</taxon>
        <taxon>Embryophyta</taxon>
        <taxon>Tracheophyta</taxon>
        <taxon>Spermatophyta</taxon>
        <taxon>Magnoliopsida</taxon>
        <taxon>eudicotyledons</taxon>
        <taxon>Gunneridae</taxon>
        <taxon>Pentapetalae</taxon>
        <taxon>asterids</taxon>
        <taxon>campanulids</taxon>
        <taxon>Asterales</taxon>
        <taxon>Asteraceae</taxon>
        <taxon>Cichorioideae</taxon>
        <taxon>Cichorieae</taxon>
        <taxon>Cichoriinae</taxon>
        <taxon>Cichorium</taxon>
    </lineage>
</organism>
<reference evidence="2" key="1">
    <citation type="journal article" date="2022" name="Mol. Ecol. Resour.">
        <title>The genomes of chicory, endive, great burdock and yacon provide insights into Asteraceae palaeo-polyploidization history and plant inulin production.</title>
        <authorList>
            <person name="Fan W."/>
            <person name="Wang S."/>
            <person name="Wang H."/>
            <person name="Wang A."/>
            <person name="Jiang F."/>
            <person name="Liu H."/>
            <person name="Zhao H."/>
            <person name="Xu D."/>
            <person name="Zhang Y."/>
        </authorList>
    </citation>
    <scope>NUCLEOTIDE SEQUENCE [LARGE SCALE GENOMIC DNA]</scope>
    <source>
        <strain evidence="2">cv. Punajuju</strain>
    </source>
</reference>
<comment type="caution">
    <text evidence="1">The sequence shown here is derived from an EMBL/GenBank/DDBJ whole genome shotgun (WGS) entry which is preliminary data.</text>
</comment>
<reference evidence="1 2" key="2">
    <citation type="journal article" date="2022" name="Mol. Ecol. Resour.">
        <title>The genomes of chicory, endive, great burdock and yacon provide insights into Asteraceae paleo-polyploidization history and plant inulin production.</title>
        <authorList>
            <person name="Fan W."/>
            <person name="Wang S."/>
            <person name="Wang H."/>
            <person name="Wang A."/>
            <person name="Jiang F."/>
            <person name="Liu H."/>
            <person name="Zhao H."/>
            <person name="Xu D."/>
            <person name="Zhang Y."/>
        </authorList>
    </citation>
    <scope>NUCLEOTIDE SEQUENCE [LARGE SCALE GENOMIC DNA]</scope>
    <source>
        <strain evidence="2">cv. Punajuju</strain>
        <tissue evidence="1">Leaves</tissue>
    </source>
</reference>
<protein>
    <submittedName>
        <fullName evidence="1">Uncharacterized protein</fullName>
    </submittedName>
</protein>
<evidence type="ECO:0000313" key="1">
    <source>
        <dbReference type="EMBL" id="KAI3765564.1"/>
    </source>
</evidence>
<dbReference type="EMBL" id="CM042011">
    <property type="protein sequence ID" value="KAI3765564.1"/>
    <property type="molecule type" value="Genomic_DNA"/>
</dbReference>
<accession>A0ACB9F2R1</accession>
<dbReference type="Proteomes" id="UP001055811">
    <property type="component" value="Linkage Group LG03"/>
</dbReference>
<evidence type="ECO:0000313" key="2">
    <source>
        <dbReference type="Proteomes" id="UP001055811"/>
    </source>
</evidence>
<sequence>MTYLLVVRDYSISYVRGIQGDSFEGGKINPNSDHLQASGCCKHFVANDLDNWKSANRLMLTSPSKI</sequence>
<name>A0ACB9F2R1_CICIN</name>
<keyword evidence="2" id="KW-1185">Reference proteome</keyword>
<proteinExistence type="predicted"/>